<feature type="transmembrane region" description="Helical" evidence="8">
    <location>
        <begin position="16"/>
        <end position="35"/>
    </location>
</feature>
<protein>
    <recommendedName>
        <fullName evidence="11">Glycosyltransferase</fullName>
    </recommendedName>
</protein>
<dbReference type="OrthoDB" id="411524at2759"/>
<evidence type="ECO:0000256" key="6">
    <source>
        <dbReference type="ARBA" id="ARBA00023180"/>
    </source>
</evidence>
<feature type="compositionally biased region" description="Low complexity" evidence="7">
    <location>
        <begin position="113"/>
        <end position="136"/>
    </location>
</feature>
<reference evidence="9" key="1">
    <citation type="submission" date="2020-01" db="EMBL/GenBank/DDBJ databases">
        <title>Development of genomics and gene disruption for Polysphondylium violaceum indicates a role for the polyketide synthase stlB in stalk morphogenesis.</title>
        <authorList>
            <person name="Narita B."/>
            <person name="Kawabe Y."/>
            <person name="Kin K."/>
            <person name="Saito T."/>
            <person name="Gibbs R."/>
            <person name="Kuspa A."/>
            <person name="Muzny D."/>
            <person name="Queller D."/>
            <person name="Richards S."/>
            <person name="Strassman J."/>
            <person name="Sucgang R."/>
            <person name="Worley K."/>
            <person name="Schaap P."/>
        </authorList>
    </citation>
    <scope>NUCLEOTIDE SEQUENCE</scope>
    <source>
        <strain evidence="9">QSvi11</strain>
    </source>
</reference>
<keyword evidence="6" id="KW-0325">Glycoprotein</keyword>
<gene>
    <name evidence="9" type="ORF">CYY_003438</name>
</gene>
<evidence type="ECO:0000256" key="1">
    <source>
        <dbReference type="ARBA" id="ARBA00004606"/>
    </source>
</evidence>
<evidence type="ECO:0008006" key="11">
    <source>
        <dbReference type="Google" id="ProtNLM"/>
    </source>
</evidence>
<name>A0A8J4PWV0_9MYCE</name>
<dbReference type="GO" id="GO:0015020">
    <property type="term" value="F:glucuronosyltransferase activity"/>
    <property type="evidence" value="ECO:0007669"/>
    <property type="project" value="TreeGrafter"/>
</dbReference>
<evidence type="ECO:0000256" key="7">
    <source>
        <dbReference type="SAM" id="MobiDB-lite"/>
    </source>
</evidence>
<evidence type="ECO:0000256" key="8">
    <source>
        <dbReference type="SAM" id="Phobius"/>
    </source>
</evidence>
<dbReference type="InterPro" id="IPR029044">
    <property type="entry name" value="Nucleotide-diphossugar_trans"/>
</dbReference>
<comment type="subcellular location">
    <subcellularLocation>
        <location evidence="1">Membrane</location>
        <topology evidence="1">Single-pass type II membrane protein</topology>
    </subcellularLocation>
</comment>
<dbReference type="Pfam" id="PF13896">
    <property type="entry name" value="Glyco_transf_49"/>
    <property type="match status" value="1"/>
</dbReference>
<feature type="compositionally biased region" description="Acidic residues" evidence="7">
    <location>
        <begin position="137"/>
        <end position="147"/>
    </location>
</feature>
<accession>A0A8J4PWV0</accession>
<dbReference type="GO" id="GO:0042285">
    <property type="term" value="F:xylosyltransferase activity"/>
    <property type="evidence" value="ECO:0007669"/>
    <property type="project" value="TreeGrafter"/>
</dbReference>
<dbReference type="Gene3D" id="3.90.550.10">
    <property type="entry name" value="Spore Coat Polysaccharide Biosynthesis Protein SpsA, Chain A"/>
    <property type="match status" value="1"/>
</dbReference>
<evidence type="ECO:0000256" key="4">
    <source>
        <dbReference type="ARBA" id="ARBA00022989"/>
    </source>
</evidence>
<dbReference type="SUPFAM" id="SSF53448">
    <property type="entry name" value="Nucleotide-diphospho-sugar transferases"/>
    <property type="match status" value="1"/>
</dbReference>
<keyword evidence="4 8" id="KW-1133">Transmembrane helix</keyword>
<dbReference type="AlphaFoldDB" id="A0A8J4PWV0"/>
<keyword evidence="10" id="KW-1185">Reference proteome</keyword>
<evidence type="ECO:0000313" key="9">
    <source>
        <dbReference type="EMBL" id="KAF2075262.1"/>
    </source>
</evidence>
<feature type="region of interest" description="Disordered" evidence="7">
    <location>
        <begin position="110"/>
        <end position="162"/>
    </location>
</feature>
<dbReference type="InterPro" id="IPR051292">
    <property type="entry name" value="Xyl/GlcA_transferase"/>
</dbReference>
<evidence type="ECO:0000313" key="10">
    <source>
        <dbReference type="Proteomes" id="UP000695562"/>
    </source>
</evidence>
<evidence type="ECO:0000256" key="5">
    <source>
        <dbReference type="ARBA" id="ARBA00023136"/>
    </source>
</evidence>
<evidence type="ECO:0000256" key="3">
    <source>
        <dbReference type="ARBA" id="ARBA00022968"/>
    </source>
</evidence>
<dbReference type="EMBL" id="AJWJ01000107">
    <property type="protein sequence ID" value="KAF2075262.1"/>
    <property type="molecule type" value="Genomic_DNA"/>
</dbReference>
<dbReference type="Proteomes" id="UP000695562">
    <property type="component" value="Unassembled WGS sequence"/>
</dbReference>
<dbReference type="GO" id="GO:0035269">
    <property type="term" value="P:protein O-linked glycosylation via mannose"/>
    <property type="evidence" value="ECO:0007669"/>
    <property type="project" value="TreeGrafter"/>
</dbReference>
<organism evidence="9 10">
    <name type="scientific">Polysphondylium violaceum</name>
    <dbReference type="NCBI Taxonomy" id="133409"/>
    <lineage>
        <taxon>Eukaryota</taxon>
        <taxon>Amoebozoa</taxon>
        <taxon>Evosea</taxon>
        <taxon>Eumycetozoa</taxon>
        <taxon>Dictyostelia</taxon>
        <taxon>Dictyosteliales</taxon>
        <taxon>Dictyosteliaceae</taxon>
        <taxon>Polysphondylium</taxon>
    </lineage>
</organism>
<sequence length="491" mass="58300">MKTNVFKGSSNKLKRLKLYHLVVLICFFVLFTFFFTPKDESKPDREYVAKIQRPVEEKEKEMESLLEIYLRQEFLQQKDRLPTEDFYRGLTYDFEIYPFYNNATIKRESAYTQQQQQHTQEHQQQPKQHINININTDNEENEKEIENEQPQQQKEKKHQQHKYSVTIVTQSTVDRLYKLGIMAKKWRAPISAAVFIKDRGTELLLIEKTLDEYPILREFADIHLLFAENTRYPVNNLRNLAIKYAPTDLVFLMDADFVPPLGLHDYIVSYQNYFKINKANYQQYKKYIPNVQFVNSTTFNHPSHTVNMVPEDKNIKVAFVVPSFSSSHSPDLLPDDKSTLLTMVKNGVVSPSNLKVCRKCHSSSNFQLWSQTDKTFEAKYQWIYEPYLIFNKSETEWFDERLKGYGFDKNTHAFVMAVQGYRFMVLPNAFIIHINHPESSWDGPSITDQLWDNLRVVCEMFPEIKEKYHFSKTKRIFDEPLEDECFSNLHW</sequence>
<keyword evidence="3" id="KW-0735">Signal-anchor</keyword>
<dbReference type="PANTHER" id="PTHR12270:SF52">
    <property type="entry name" value="GLYCOSYLTRANSFERASE-LIKE PROTEIN GNT13-RELATED"/>
    <property type="match status" value="1"/>
</dbReference>
<dbReference type="GO" id="GO:0016020">
    <property type="term" value="C:membrane"/>
    <property type="evidence" value="ECO:0007669"/>
    <property type="project" value="UniProtKB-SubCell"/>
</dbReference>
<proteinExistence type="predicted"/>
<evidence type="ECO:0000256" key="2">
    <source>
        <dbReference type="ARBA" id="ARBA00022692"/>
    </source>
</evidence>
<keyword evidence="2 8" id="KW-0812">Transmembrane</keyword>
<keyword evidence="5 8" id="KW-0472">Membrane</keyword>
<dbReference type="PANTHER" id="PTHR12270">
    <property type="entry name" value="GLYCOSYLTRANSFERASE-RELATED"/>
    <property type="match status" value="1"/>
</dbReference>
<comment type="caution">
    <text evidence="9">The sequence shown here is derived from an EMBL/GenBank/DDBJ whole genome shotgun (WGS) entry which is preliminary data.</text>
</comment>